<gene>
    <name evidence="11" type="primary">nsf1-C</name>
</gene>
<proteinExistence type="evidence at transcript level"/>
<dbReference type="SUPFAM" id="SSF52540">
    <property type="entry name" value="P-loop containing nucleoside triphosphate hydrolases"/>
    <property type="match status" value="1"/>
</dbReference>
<dbReference type="InterPro" id="IPR036181">
    <property type="entry name" value="MIT_dom_sf"/>
</dbReference>
<dbReference type="InterPro" id="IPR015415">
    <property type="entry name" value="Spast_Vps4_C"/>
</dbReference>
<evidence type="ECO:0000256" key="5">
    <source>
        <dbReference type="ARBA" id="ARBA00022840"/>
    </source>
</evidence>
<evidence type="ECO:0000256" key="4">
    <source>
        <dbReference type="ARBA" id="ARBA00022753"/>
    </source>
</evidence>
<dbReference type="Pfam" id="PF00004">
    <property type="entry name" value="AAA"/>
    <property type="match status" value="1"/>
</dbReference>
<dbReference type="PROSITE" id="PS00674">
    <property type="entry name" value="AAA"/>
    <property type="match status" value="1"/>
</dbReference>
<evidence type="ECO:0000259" key="9">
    <source>
        <dbReference type="SMART" id="SM00382"/>
    </source>
</evidence>
<dbReference type="InterPro" id="IPR003960">
    <property type="entry name" value="ATPase_AAA_CS"/>
</dbReference>
<dbReference type="InterPro" id="IPR027417">
    <property type="entry name" value="P-loop_NTPase"/>
</dbReference>
<dbReference type="Pfam" id="PF04212">
    <property type="entry name" value="MIT"/>
    <property type="match status" value="1"/>
</dbReference>
<keyword evidence="5 7" id="KW-0067">ATP-binding</keyword>
<dbReference type="Pfam" id="PF17862">
    <property type="entry name" value="AAA_lid_3"/>
    <property type="match status" value="1"/>
</dbReference>
<sequence>MSFVDFSGRAMDELREAIQYDEKNDSRMAYQHYDKSANWFLTAMKHEKTDSKKKRIRSKLEEILDRMEDLKEKMDTTEDGNDGKSGGEASSKAKKKKKGSGGKKGGGGGSGGGGGGDDDEESEKMKNALSDAIVTEKPNVKWDDVAGLETAKDAIKEAVILPIRFPSLFTGKRTPWKGILLYGPPGTGKSFLAKAVATEADAMFFSVSSADLVSKWVGESEKLVRSLFNMAREQKPAIIFIDEVDSMCSSRSESESDSGRRIKTEFLIQMQGVGKDSDGILVLAATNLPWAIDSAIRRRFERRLYIPLPEAAARRRMFEIHIGDTPHSLGDEDFDYLADQTEGFSGSDISVLVRSALMEPVRTCQIATHFKKVKDPETGTLLWTPCTPGATGAVEMGLMDVKEGELYPPKVGRLDFERALASARPSVGADDLKEYEKFTEEFGQEG</sequence>
<feature type="region of interest" description="Disordered" evidence="8">
    <location>
        <begin position="67"/>
        <end position="125"/>
    </location>
</feature>
<evidence type="ECO:0000313" key="11">
    <source>
        <dbReference type="EMBL" id="ANM86141.1"/>
    </source>
</evidence>
<dbReference type="AlphaFoldDB" id="A0A192ZIJ8"/>
<dbReference type="Gene3D" id="1.10.8.60">
    <property type="match status" value="1"/>
</dbReference>
<dbReference type="GO" id="GO:0005524">
    <property type="term" value="F:ATP binding"/>
    <property type="evidence" value="ECO:0007669"/>
    <property type="project" value="UniProtKB-KW"/>
</dbReference>
<dbReference type="InterPro" id="IPR003593">
    <property type="entry name" value="AAA+_ATPase"/>
</dbReference>
<reference evidence="11" key="1">
    <citation type="submission" date="2016-05" db="EMBL/GenBank/DDBJ databases">
        <title>Novel hydrogenosomes in the microaerophilic jakobid Stygiella incarcerata.</title>
        <authorList>
            <person name="Leger M.M."/>
            <person name="Eme L."/>
            <person name="Hug L.A."/>
            <person name="Roger A.J."/>
        </authorList>
    </citation>
    <scope>NUCLEOTIDE SEQUENCE</scope>
</reference>
<dbReference type="InterPro" id="IPR007330">
    <property type="entry name" value="MIT_dom"/>
</dbReference>
<feature type="compositionally biased region" description="Gly residues" evidence="8">
    <location>
        <begin position="102"/>
        <end position="115"/>
    </location>
</feature>
<evidence type="ECO:0000256" key="3">
    <source>
        <dbReference type="ARBA" id="ARBA00022741"/>
    </source>
</evidence>
<evidence type="ECO:0000256" key="6">
    <source>
        <dbReference type="ARBA" id="ARBA00023136"/>
    </source>
</evidence>
<evidence type="ECO:0000256" key="7">
    <source>
        <dbReference type="RuleBase" id="RU003651"/>
    </source>
</evidence>
<evidence type="ECO:0000256" key="8">
    <source>
        <dbReference type="SAM" id="MobiDB-lite"/>
    </source>
</evidence>
<accession>A0A192ZIJ8</accession>
<dbReference type="InterPro" id="IPR003959">
    <property type="entry name" value="ATPase_AAA_core"/>
</dbReference>
<dbReference type="GO" id="GO:0016887">
    <property type="term" value="F:ATP hydrolysis activity"/>
    <property type="evidence" value="ECO:0007669"/>
    <property type="project" value="InterPro"/>
</dbReference>
<dbReference type="Gene3D" id="3.40.50.300">
    <property type="entry name" value="P-loop containing nucleotide triphosphate hydrolases"/>
    <property type="match status" value="1"/>
</dbReference>
<protein>
    <submittedName>
        <fullName evidence="11">Vacuolar protein sorting-associated protein 4</fullName>
    </submittedName>
</protein>
<dbReference type="PANTHER" id="PTHR23074">
    <property type="entry name" value="AAA DOMAIN-CONTAINING"/>
    <property type="match status" value="1"/>
</dbReference>
<dbReference type="GO" id="GO:0007033">
    <property type="term" value="P:vacuole organization"/>
    <property type="evidence" value="ECO:0007669"/>
    <property type="project" value="TreeGrafter"/>
</dbReference>
<dbReference type="InterPro" id="IPR041569">
    <property type="entry name" value="AAA_lid_3"/>
</dbReference>
<comment type="subcellular location">
    <subcellularLocation>
        <location evidence="1">Endosome membrane</location>
        <topology evidence="1">Peripheral membrane protein</topology>
    </subcellularLocation>
</comment>
<dbReference type="SMART" id="SM00382">
    <property type="entry name" value="AAA"/>
    <property type="match status" value="1"/>
</dbReference>
<dbReference type="GO" id="GO:0016197">
    <property type="term" value="P:endosomal transport"/>
    <property type="evidence" value="ECO:0007669"/>
    <property type="project" value="TreeGrafter"/>
</dbReference>
<dbReference type="GO" id="GO:0010008">
    <property type="term" value="C:endosome membrane"/>
    <property type="evidence" value="ECO:0007669"/>
    <property type="project" value="UniProtKB-SubCell"/>
</dbReference>
<keyword evidence="3 7" id="KW-0547">Nucleotide-binding</keyword>
<evidence type="ECO:0000256" key="2">
    <source>
        <dbReference type="ARBA" id="ARBA00006914"/>
    </source>
</evidence>
<feature type="domain" description="MIT" evidence="10">
    <location>
        <begin position="3"/>
        <end position="80"/>
    </location>
</feature>
<dbReference type="Gene3D" id="1.20.58.80">
    <property type="entry name" value="Phosphotransferase system, lactose/cellobiose-type IIA subunit"/>
    <property type="match status" value="1"/>
</dbReference>
<feature type="compositionally biased region" description="Basic residues" evidence="8">
    <location>
        <begin position="92"/>
        <end position="101"/>
    </location>
</feature>
<evidence type="ECO:0000259" key="10">
    <source>
        <dbReference type="SMART" id="SM00745"/>
    </source>
</evidence>
<dbReference type="SMART" id="SM00745">
    <property type="entry name" value="MIT"/>
    <property type="match status" value="1"/>
</dbReference>
<organism evidence="11">
    <name type="scientific">Stygiella incarcerata</name>
    <dbReference type="NCBI Taxonomy" id="1712417"/>
    <lineage>
        <taxon>Eukaryota</taxon>
        <taxon>Discoba</taxon>
        <taxon>Jakobida</taxon>
        <taxon>Andalucina</taxon>
        <taxon>Stygiellidae</taxon>
        <taxon>Stygiella</taxon>
    </lineage>
</organism>
<name>A0A192ZIJ8_9EUKA</name>
<keyword evidence="4" id="KW-0967">Endosome</keyword>
<dbReference type="Pfam" id="PF09336">
    <property type="entry name" value="Vps4_C"/>
    <property type="match status" value="1"/>
</dbReference>
<comment type="similarity">
    <text evidence="2 7">Belongs to the AAA ATPase family.</text>
</comment>
<evidence type="ECO:0000256" key="1">
    <source>
        <dbReference type="ARBA" id="ARBA00004481"/>
    </source>
</evidence>
<dbReference type="EMBL" id="KX235412">
    <property type="protein sequence ID" value="ANM86141.1"/>
    <property type="molecule type" value="mRNA"/>
</dbReference>
<dbReference type="PANTHER" id="PTHR23074:SF83">
    <property type="entry name" value="VACUOLAR PROTEIN SORTING-ASSOCIATED PROTEIN 4A"/>
    <property type="match status" value="1"/>
</dbReference>
<dbReference type="FunFam" id="3.40.50.300:FF:000043">
    <property type="entry name" value="Vacuolar protein sorting-associated protein 4"/>
    <property type="match status" value="1"/>
</dbReference>
<dbReference type="InterPro" id="IPR050304">
    <property type="entry name" value="MT-severing_AAA_ATPase"/>
</dbReference>
<feature type="domain" description="AAA+ ATPase" evidence="9">
    <location>
        <begin position="175"/>
        <end position="310"/>
    </location>
</feature>
<keyword evidence="6" id="KW-0472">Membrane</keyword>
<dbReference type="FunFam" id="1.10.8.60:FF:000015">
    <property type="entry name" value="vacuolar protein sorting-associated protein 4A"/>
    <property type="match status" value="1"/>
</dbReference>
<feature type="compositionally biased region" description="Basic and acidic residues" evidence="8">
    <location>
        <begin position="67"/>
        <end position="76"/>
    </location>
</feature>
<dbReference type="SUPFAM" id="SSF116846">
    <property type="entry name" value="MIT domain"/>
    <property type="match status" value="1"/>
</dbReference>